<keyword evidence="3" id="KW-1185">Reference proteome</keyword>
<feature type="region of interest" description="Disordered" evidence="1">
    <location>
        <begin position="1"/>
        <end position="27"/>
    </location>
</feature>
<dbReference type="AlphaFoldDB" id="A0A9P5Q2R7"/>
<evidence type="ECO:0000313" key="3">
    <source>
        <dbReference type="Proteomes" id="UP000772434"/>
    </source>
</evidence>
<proteinExistence type="predicted"/>
<feature type="compositionally biased region" description="Low complexity" evidence="1">
    <location>
        <begin position="1"/>
        <end position="26"/>
    </location>
</feature>
<protein>
    <submittedName>
        <fullName evidence="2">Uncharacterized protein</fullName>
    </submittedName>
</protein>
<accession>A0A9P5Q2R7</accession>
<reference evidence="2" key="1">
    <citation type="submission" date="2020-11" db="EMBL/GenBank/DDBJ databases">
        <authorList>
            <consortium name="DOE Joint Genome Institute"/>
            <person name="Ahrendt S."/>
            <person name="Riley R."/>
            <person name="Andreopoulos W."/>
            <person name="Labutti K."/>
            <person name="Pangilinan J."/>
            <person name="Ruiz-Duenas F.J."/>
            <person name="Barrasa J.M."/>
            <person name="Sanchez-Garcia M."/>
            <person name="Camarero S."/>
            <person name="Miyauchi S."/>
            <person name="Serrano A."/>
            <person name="Linde D."/>
            <person name="Babiker R."/>
            <person name="Drula E."/>
            <person name="Ayuso-Fernandez I."/>
            <person name="Pacheco R."/>
            <person name="Padilla G."/>
            <person name="Ferreira P."/>
            <person name="Barriuso J."/>
            <person name="Kellner H."/>
            <person name="Castanera R."/>
            <person name="Alfaro M."/>
            <person name="Ramirez L."/>
            <person name="Pisabarro A.G."/>
            <person name="Kuo A."/>
            <person name="Tritt A."/>
            <person name="Lipzen A."/>
            <person name="He G."/>
            <person name="Yan M."/>
            <person name="Ng V."/>
            <person name="Cullen D."/>
            <person name="Martin F."/>
            <person name="Rosso M.-N."/>
            <person name="Henrissat B."/>
            <person name="Hibbett D."/>
            <person name="Martinez A.T."/>
            <person name="Grigoriev I.V."/>
        </authorList>
    </citation>
    <scope>NUCLEOTIDE SEQUENCE</scope>
    <source>
        <strain evidence="2">AH 40177</strain>
    </source>
</reference>
<dbReference type="Proteomes" id="UP000772434">
    <property type="component" value="Unassembled WGS sequence"/>
</dbReference>
<name>A0A9P5Q2R7_9AGAR</name>
<evidence type="ECO:0000313" key="2">
    <source>
        <dbReference type="EMBL" id="KAF9073991.1"/>
    </source>
</evidence>
<organism evidence="2 3">
    <name type="scientific">Rhodocollybia butyracea</name>
    <dbReference type="NCBI Taxonomy" id="206335"/>
    <lineage>
        <taxon>Eukaryota</taxon>
        <taxon>Fungi</taxon>
        <taxon>Dikarya</taxon>
        <taxon>Basidiomycota</taxon>
        <taxon>Agaricomycotina</taxon>
        <taxon>Agaricomycetes</taxon>
        <taxon>Agaricomycetidae</taxon>
        <taxon>Agaricales</taxon>
        <taxon>Marasmiineae</taxon>
        <taxon>Omphalotaceae</taxon>
        <taxon>Rhodocollybia</taxon>
    </lineage>
</organism>
<dbReference type="EMBL" id="JADNRY010000015">
    <property type="protein sequence ID" value="KAF9073991.1"/>
    <property type="molecule type" value="Genomic_DNA"/>
</dbReference>
<gene>
    <name evidence="2" type="ORF">BDP27DRAFT_244526</name>
</gene>
<comment type="caution">
    <text evidence="2">The sequence shown here is derived from an EMBL/GenBank/DDBJ whole genome shotgun (WGS) entry which is preliminary data.</text>
</comment>
<evidence type="ECO:0000256" key="1">
    <source>
        <dbReference type="SAM" id="MobiDB-lite"/>
    </source>
</evidence>
<sequence length="170" mass="19333">MEKSIVNSSSPPVSSSDDANFSQSSATTISENSEVIFARTLHGRLAKVSRDHDLFQKHLQTFSSNWSRSLTRRTTLRRQPTVRFQDKRSKSDSFSSTKYVQLASPKFYSQLAPGNRTIIRLNRAQGSERIQPSLLMTLTQIMTLPKPRKVVFFDAQPSTIRADMQLRLLL</sequence>